<keyword evidence="10" id="KW-1185">Reference proteome</keyword>
<feature type="domain" description="PPC" evidence="8">
    <location>
        <begin position="116"/>
        <end position="205"/>
    </location>
</feature>
<organism evidence="9 10">
    <name type="scientific">Actinidia rufa</name>
    <dbReference type="NCBI Taxonomy" id="165716"/>
    <lineage>
        <taxon>Eukaryota</taxon>
        <taxon>Viridiplantae</taxon>
        <taxon>Streptophyta</taxon>
        <taxon>Embryophyta</taxon>
        <taxon>Tracheophyta</taxon>
        <taxon>Spermatophyta</taxon>
        <taxon>Magnoliopsida</taxon>
        <taxon>eudicotyledons</taxon>
        <taxon>Gunneridae</taxon>
        <taxon>Pentapetalae</taxon>
        <taxon>asterids</taxon>
        <taxon>Ericales</taxon>
        <taxon>Actinidiaceae</taxon>
        <taxon>Actinidia</taxon>
    </lineage>
</organism>
<comment type="subcellular location">
    <subcellularLocation>
        <location evidence="5">Nucleus</location>
    </subcellularLocation>
</comment>
<evidence type="ECO:0000256" key="7">
    <source>
        <dbReference type="SAM" id="Phobius"/>
    </source>
</evidence>
<feature type="region of interest" description="Disordered" evidence="6">
    <location>
        <begin position="40"/>
        <end position="89"/>
    </location>
</feature>
<dbReference type="GO" id="GO:0005634">
    <property type="term" value="C:nucleus"/>
    <property type="evidence" value="ECO:0007669"/>
    <property type="project" value="UniProtKB-SubCell"/>
</dbReference>
<evidence type="ECO:0000256" key="1">
    <source>
        <dbReference type="ARBA" id="ARBA00003687"/>
    </source>
</evidence>
<evidence type="ECO:0000313" key="9">
    <source>
        <dbReference type="EMBL" id="GFZ17808.1"/>
    </source>
</evidence>
<dbReference type="Proteomes" id="UP000585474">
    <property type="component" value="Unassembled WGS sequence"/>
</dbReference>
<dbReference type="SUPFAM" id="SSF117856">
    <property type="entry name" value="AF0104/ALDC/Ptd012-like"/>
    <property type="match status" value="1"/>
</dbReference>
<comment type="caution">
    <text evidence="9">The sequence shown here is derived from an EMBL/GenBank/DDBJ whole genome shotgun (WGS) entry which is preliminary data.</text>
</comment>
<name>A0A7J0H450_9ERIC</name>
<dbReference type="PRINTS" id="PR00929">
    <property type="entry name" value="ATHOOK"/>
</dbReference>
<dbReference type="Gene3D" id="3.30.1330.80">
    <property type="entry name" value="Hypothetical protein, similar to alpha- acetolactate decarboxylase, domain 2"/>
    <property type="match status" value="1"/>
</dbReference>
<reference evidence="9 10" key="1">
    <citation type="submission" date="2019-07" db="EMBL/GenBank/DDBJ databases">
        <title>De Novo Assembly of kiwifruit Actinidia rufa.</title>
        <authorList>
            <person name="Sugita-Konishi S."/>
            <person name="Sato K."/>
            <person name="Mori E."/>
            <person name="Abe Y."/>
            <person name="Kisaki G."/>
            <person name="Hamano K."/>
            <person name="Suezawa K."/>
            <person name="Otani M."/>
            <person name="Fukuda T."/>
            <person name="Manabe T."/>
            <person name="Gomi K."/>
            <person name="Tabuchi M."/>
            <person name="Akimitsu K."/>
            <person name="Kataoka I."/>
        </authorList>
    </citation>
    <scope>NUCLEOTIDE SEQUENCE [LARGE SCALE GENOMIC DNA]</scope>
    <source>
        <strain evidence="10">cv. Fuchu</strain>
    </source>
</reference>
<keyword evidence="4 5" id="KW-0804">Transcription</keyword>
<dbReference type="Pfam" id="PF03479">
    <property type="entry name" value="PCC"/>
    <property type="match status" value="1"/>
</dbReference>
<dbReference type="CDD" id="cd11378">
    <property type="entry name" value="DUF296"/>
    <property type="match status" value="1"/>
</dbReference>
<sequence>MENNNSSVPPRQRLNLHPQLPWLLMKMAVKQRFERELGDLSPESTVRRKRGRPRKYPVEENGVSPDFSASSVKIEPKRGRGRPPGTGKLQKLASLDIVPRGTNGRGYRSMGGGRAKDVVQKLSLVANCGPRSLCILSAVGAVSIGHFHLLKLTGMYTFPEMGGVKRKIGKLTVMLANPDGSVFGGAVAGSLVAAIPIQLIFASFNQNIKSQLLRRHAAESSTPTIRAWLICRTAATAAMTPSVEKTMAMVVFNQKMGLRFEGLNVTLKKITGRTKSRGMKPKAPITALMSPKKGSIAEIIVAVMTEREREITLGMTFRAENSPLAGSEKVRSRTSFVGCK</sequence>
<evidence type="ECO:0000313" key="10">
    <source>
        <dbReference type="Proteomes" id="UP000585474"/>
    </source>
</evidence>
<feature type="transmembrane region" description="Helical" evidence="7">
    <location>
        <begin position="133"/>
        <end position="150"/>
    </location>
</feature>
<evidence type="ECO:0000256" key="3">
    <source>
        <dbReference type="ARBA" id="ARBA00023125"/>
    </source>
</evidence>
<keyword evidence="2 5" id="KW-0805">Transcription regulation</keyword>
<feature type="transmembrane region" description="Helical" evidence="7">
    <location>
        <begin position="182"/>
        <end position="204"/>
    </location>
</feature>
<gene>
    <name evidence="9" type="ORF">Acr_26g0010780</name>
</gene>
<dbReference type="PANTHER" id="PTHR31500">
    <property type="entry name" value="AT-HOOK MOTIF NUCLEAR-LOCALIZED PROTEIN 9"/>
    <property type="match status" value="1"/>
</dbReference>
<protein>
    <recommendedName>
        <fullName evidence="5">AT-hook motif nuclear-localized protein</fullName>
    </recommendedName>
</protein>
<dbReference type="PANTHER" id="PTHR31500:SF45">
    <property type="entry name" value="AT-HOOK MOTIF NUCLEAR-LOCALIZED PROTEIN"/>
    <property type="match status" value="1"/>
</dbReference>
<dbReference type="GO" id="GO:0003680">
    <property type="term" value="F:minor groove of adenine-thymine-rich DNA binding"/>
    <property type="evidence" value="ECO:0007669"/>
    <property type="project" value="UniProtKB-UniRule"/>
</dbReference>
<evidence type="ECO:0000256" key="6">
    <source>
        <dbReference type="SAM" id="MobiDB-lite"/>
    </source>
</evidence>
<keyword evidence="7" id="KW-0472">Membrane</keyword>
<keyword evidence="3 5" id="KW-0238">DNA-binding</keyword>
<evidence type="ECO:0000256" key="4">
    <source>
        <dbReference type="ARBA" id="ARBA00023163"/>
    </source>
</evidence>
<dbReference type="AlphaFoldDB" id="A0A7J0H450"/>
<evidence type="ECO:0000259" key="8">
    <source>
        <dbReference type="Pfam" id="PF03479"/>
    </source>
</evidence>
<dbReference type="InterPro" id="IPR039605">
    <property type="entry name" value="AHL"/>
</dbReference>
<evidence type="ECO:0000256" key="5">
    <source>
        <dbReference type="RuleBase" id="RU367031"/>
    </source>
</evidence>
<dbReference type="InterPro" id="IPR005175">
    <property type="entry name" value="PPC_dom"/>
</dbReference>
<keyword evidence="7" id="KW-1133">Transmembrane helix</keyword>
<accession>A0A7J0H450</accession>
<proteinExistence type="predicted"/>
<dbReference type="OrthoDB" id="1588495at2759"/>
<dbReference type="EMBL" id="BJWL01000026">
    <property type="protein sequence ID" value="GFZ17808.1"/>
    <property type="molecule type" value="Genomic_DNA"/>
</dbReference>
<keyword evidence="5" id="KW-0539">Nucleus</keyword>
<evidence type="ECO:0000256" key="2">
    <source>
        <dbReference type="ARBA" id="ARBA00023015"/>
    </source>
</evidence>
<dbReference type="InterPro" id="IPR017956">
    <property type="entry name" value="AT_hook_DNA-bd_motif"/>
</dbReference>
<comment type="domain">
    <text evidence="5">The PPC domain mediates interactions between AHL proteins.</text>
</comment>
<dbReference type="SMART" id="SM00384">
    <property type="entry name" value="AT_hook"/>
    <property type="match status" value="2"/>
</dbReference>
<comment type="function">
    <text evidence="1 5">Transcription factor that specifically binds AT-rich DNA sequences related to the nuclear matrix attachment regions (MARs).</text>
</comment>
<keyword evidence="7 9" id="KW-0812">Transmembrane</keyword>